<evidence type="ECO:0000313" key="1">
    <source>
        <dbReference type="EMBL" id="ELU10684.1"/>
    </source>
</evidence>
<proteinExistence type="predicted"/>
<dbReference type="Proteomes" id="UP000014760">
    <property type="component" value="Unassembled WGS sequence"/>
</dbReference>
<gene>
    <name evidence="1" type="ORF">CAPTEDRAFT_191048</name>
</gene>
<reference evidence="2" key="3">
    <citation type="submission" date="2015-06" db="UniProtKB">
        <authorList>
            <consortium name="EnsemblMetazoa"/>
        </authorList>
    </citation>
    <scope>IDENTIFICATION</scope>
</reference>
<reference evidence="1 3" key="2">
    <citation type="journal article" date="2013" name="Nature">
        <title>Insights into bilaterian evolution from three spiralian genomes.</title>
        <authorList>
            <person name="Simakov O."/>
            <person name="Marletaz F."/>
            <person name="Cho S.J."/>
            <person name="Edsinger-Gonzales E."/>
            <person name="Havlak P."/>
            <person name="Hellsten U."/>
            <person name="Kuo D.H."/>
            <person name="Larsson T."/>
            <person name="Lv J."/>
            <person name="Arendt D."/>
            <person name="Savage R."/>
            <person name="Osoegawa K."/>
            <person name="de Jong P."/>
            <person name="Grimwood J."/>
            <person name="Chapman J.A."/>
            <person name="Shapiro H."/>
            <person name="Aerts A."/>
            <person name="Otillar R.P."/>
            <person name="Terry A.Y."/>
            <person name="Boore J.L."/>
            <person name="Grigoriev I.V."/>
            <person name="Lindberg D.R."/>
            <person name="Seaver E.C."/>
            <person name="Weisblat D.A."/>
            <person name="Putnam N.H."/>
            <person name="Rokhsar D.S."/>
        </authorList>
    </citation>
    <scope>NUCLEOTIDE SEQUENCE</scope>
    <source>
        <strain evidence="1 3">I ESC-2004</strain>
    </source>
</reference>
<dbReference type="EMBL" id="KB297286">
    <property type="protein sequence ID" value="ELU10684.1"/>
    <property type="molecule type" value="Genomic_DNA"/>
</dbReference>
<keyword evidence="3" id="KW-1185">Reference proteome</keyword>
<dbReference type="EnsemblMetazoa" id="CapteT191048">
    <property type="protein sequence ID" value="CapteP191048"/>
    <property type="gene ID" value="CapteG191048"/>
</dbReference>
<dbReference type="HOGENOM" id="CLU_1541572_0_0_1"/>
<evidence type="ECO:0000313" key="3">
    <source>
        <dbReference type="Proteomes" id="UP000014760"/>
    </source>
</evidence>
<dbReference type="AlphaFoldDB" id="R7UWL6"/>
<evidence type="ECO:0008006" key="4">
    <source>
        <dbReference type="Google" id="ProtNLM"/>
    </source>
</evidence>
<name>R7UWL6_CAPTE</name>
<reference evidence="3" key="1">
    <citation type="submission" date="2012-12" db="EMBL/GenBank/DDBJ databases">
        <authorList>
            <person name="Hellsten U."/>
            <person name="Grimwood J."/>
            <person name="Chapman J.A."/>
            <person name="Shapiro H."/>
            <person name="Aerts A."/>
            <person name="Otillar R.P."/>
            <person name="Terry A.Y."/>
            <person name="Boore J.L."/>
            <person name="Simakov O."/>
            <person name="Marletaz F."/>
            <person name="Cho S.-J."/>
            <person name="Edsinger-Gonzales E."/>
            <person name="Havlak P."/>
            <person name="Kuo D.-H."/>
            <person name="Larsson T."/>
            <person name="Lv J."/>
            <person name="Arendt D."/>
            <person name="Savage R."/>
            <person name="Osoegawa K."/>
            <person name="de Jong P."/>
            <person name="Lindberg D.R."/>
            <person name="Seaver E.C."/>
            <person name="Weisblat D.A."/>
            <person name="Putnam N.H."/>
            <person name="Grigoriev I.V."/>
            <person name="Rokhsar D.S."/>
        </authorList>
    </citation>
    <scope>NUCLEOTIDE SEQUENCE</scope>
    <source>
        <strain evidence="3">I ESC-2004</strain>
    </source>
</reference>
<organism evidence="1">
    <name type="scientific">Capitella teleta</name>
    <name type="common">Polychaete worm</name>
    <dbReference type="NCBI Taxonomy" id="283909"/>
    <lineage>
        <taxon>Eukaryota</taxon>
        <taxon>Metazoa</taxon>
        <taxon>Spiralia</taxon>
        <taxon>Lophotrochozoa</taxon>
        <taxon>Annelida</taxon>
        <taxon>Polychaeta</taxon>
        <taxon>Sedentaria</taxon>
        <taxon>Scolecida</taxon>
        <taxon>Capitellidae</taxon>
        <taxon>Capitella</taxon>
    </lineage>
</organism>
<accession>R7UWL6</accession>
<protein>
    <recommendedName>
        <fullName evidence="4">Reverse transcriptase domain-containing protein</fullName>
    </recommendedName>
</protein>
<sequence length="174" mass="19900">MTEICITYAKEFHLTFNAKKTTCMKIGSARTTQDILRIDDQLVTWTDACINLGNKVTRFVMDDDDCALKASRFIGQVNRLLGNFGFLSSDVRSRLFTAYFTSFYGAQLWTLGSSSWTKVIVAWMKAVRRVLKLPYQTHTWLLPVLLGRPPLQCSLECRFVRFYATMEQSSNAVV</sequence>
<evidence type="ECO:0000313" key="2">
    <source>
        <dbReference type="EnsemblMetazoa" id="CapteP191048"/>
    </source>
</evidence>
<dbReference type="EMBL" id="AMQN01005976">
    <property type="status" value="NOT_ANNOTATED_CDS"/>
    <property type="molecule type" value="Genomic_DNA"/>
</dbReference>